<dbReference type="Proteomes" id="UP001652582">
    <property type="component" value="Chromosome 11"/>
</dbReference>
<dbReference type="PANTHER" id="PTHR21193">
    <property type="entry name" value="OXIDOREDUCTASE-LIKE DOMAIN-CONTAINING PROTEIN 1"/>
    <property type="match status" value="1"/>
</dbReference>
<feature type="domain" description="Oxidoreductase-like" evidence="1">
    <location>
        <begin position="52"/>
        <end position="74"/>
    </location>
</feature>
<proteinExistence type="predicted"/>
<dbReference type="AlphaFoldDB" id="A0A6J1N894"/>
<sequence length="114" mass="13104">MLNILLQKSRLFLSRSLLLRQKLLYCTNQTTELDEEKEREIERIKKNASIEEPPTACCQSGCANCVFIVWAETLASKMNNAGPEIAEKIMKTVDDPSMRAYLELELRIRGLKKE</sequence>
<dbReference type="KEGG" id="bany:112048085"/>
<dbReference type="RefSeq" id="XP_023941228.2">
    <property type="nucleotide sequence ID" value="XM_024085460.2"/>
</dbReference>
<dbReference type="InterPro" id="IPR019180">
    <property type="entry name" value="Oxidoreductase-like_N"/>
</dbReference>
<accession>A0A6J1N894</accession>
<reference evidence="3" key="1">
    <citation type="submission" date="2025-08" db="UniProtKB">
        <authorList>
            <consortium name="RefSeq"/>
        </authorList>
    </citation>
    <scope>IDENTIFICATION</scope>
</reference>
<dbReference type="Pfam" id="PF09791">
    <property type="entry name" value="Oxidored-like"/>
    <property type="match status" value="1"/>
</dbReference>
<evidence type="ECO:0000259" key="1">
    <source>
        <dbReference type="Pfam" id="PF09791"/>
    </source>
</evidence>
<evidence type="ECO:0000313" key="2">
    <source>
        <dbReference type="Proteomes" id="UP001652582"/>
    </source>
</evidence>
<dbReference type="OrthoDB" id="10064411at2759"/>
<dbReference type="PANTHER" id="PTHR21193:SF3">
    <property type="entry name" value="OXIDOREDUCTASE-LIKE DOMAIN-CONTAINING PROTEIN 1"/>
    <property type="match status" value="1"/>
</dbReference>
<protein>
    <submittedName>
        <fullName evidence="3">Oxidoreductase-like domain-containing protein 1 isoform X1</fullName>
    </submittedName>
</protein>
<name>A0A6J1N894_BICAN</name>
<dbReference type="InterPro" id="IPR039251">
    <property type="entry name" value="OXLD1"/>
</dbReference>
<gene>
    <name evidence="3" type="primary">LOC112048085</name>
</gene>
<dbReference type="GeneID" id="112048085"/>
<evidence type="ECO:0000313" key="3">
    <source>
        <dbReference type="RefSeq" id="XP_023941228.2"/>
    </source>
</evidence>
<organism evidence="2 3">
    <name type="scientific">Bicyclus anynana</name>
    <name type="common">Squinting bush brown butterfly</name>
    <dbReference type="NCBI Taxonomy" id="110368"/>
    <lineage>
        <taxon>Eukaryota</taxon>
        <taxon>Metazoa</taxon>
        <taxon>Ecdysozoa</taxon>
        <taxon>Arthropoda</taxon>
        <taxon>Hexapoda</taxon>
        <taxon>Insecta</taxon>
        <taxon>Pterygota</taxon>
        <taxon>Neoptera</taxon>
        <taxon>Endopterygota</taxon>
        <taxon>Lepidoptera</taxon>
        <taxon>Glossata</taxon>
        <taxon>Ditrysia</taxon>
        <taxon>Papilionoidea</taxon>
        <taxon>Nymphalidae</taxon>
        <taxon>Satyrinae</taxon>
        <taxon>Satyrini</taxon>
        <taxon>Mycalesina</taxon>
        <taxon>Bicyclus</taxon>
    </lineage>
</organism>
<dbReference type="GO" id="GO:0005739">
    <property type="term" value="C:mitochondrion"/>
    <property type="evidence" value="ECO:0007669"/>
    <property type="project" value="TreeGrafter"/>
</dbReference>
<keyword evidence="2" id="KW-1185">Reference proteome</keyword>